<gene>
    <name evidence="4" type="primary">Acey_s0007.g3213</name>
    <name evidence="4" type="ORF">Y032_0007g3213</name>
</gene>
<dbReference type="Pfam" id="PF17172">
    <property type="entry name" value="GST_N_4"/>
    <property type="match status" value="1"/>
</dbReference>
<dbReference type="InterPro" id="IPR012336">
    <property type="entry name" value="Thioredoxin-like_fold"/>
</dbReference>
<dbReference type="SFLD" id="SFLDG01200">
    <property type="entry name" value="SUF1.1"/>
    <property type="match status" value="1"/>
</dbReference>
<dbReference type="CDD" id="cd03080">
    <property type="entry name" value="GST_N_Metaxin_like"/>
    <property type="match status" value="1"/>
</dbReference>
<evidence type="ECO:0000259" key="3">
    <source>
        <dbReference type="Pfam" id="PF17172"/>
    </source>
</evidence>
<dbReference type="SFLD" id="SFLDG01180">
    <property type="entry name" value="SUF1"/>
    <property type="match status" value="1"/>
</dbReference>
<sequence>MRVLREVPRLAKVDRWSLQGSARPPRARDSSNELLAIILSSFVSPLAPDDHDLIDCFQQIHDNGLFDVRGCVGDYCCRRVQILPFQKEREERGFACSRLPNLAYINPQCLSYPKRPGIASFQALKTDWKKDTVYLYQFPRSKALPNVSPFCLKVETFIKANKIPYEVCPVRMSRSEYGLLPFIELNGEHIADSQIIINRLIEHFNVKSLSSPRDQAVARAVDRMADSHTSLVLHQFKVIENTDEFMSLILPDMGCPSALVPILTPAASFIMRGKAMKRIAAGIGMMSSENYRYLLKKDYDAFQSLLGEQKFLFGDHITAADCTVFGQLATTLYIPSSSHAKDVLKDQYPALVEYCNRIRDTVFGKDFTSE</sequence>
<dbReference type="EMBL" id="JARK01001343">
    <property type="protein sequence ID" value="EYC28412.1"/>
    <property type="molecule type" value="Genomic_DNA"/>
</dbReference>
<dbReference type="PANTHER" id="PTHR12289">
    <property type="entry name" value="METAXIN RELATED"/>
    <property type="match status" value="1"/>
</dbReference>
<dbReference type="Pfam" id="PF17171">
    <property type="entry name" value="GST_C_6"/>
    <property type="match status" value="1"/>
</dbReference>
<feature type="domain" description="Metaxin glutathione S-transferase" evidence="2">
    <location>
        <begin position="296"/>
        <end position="358"/>
    </location>
</feature>
<feature type="domain" description="Thioredoxin-like fold" evidence="3">
    <location>
        <begin position="149"/>
        <end position="237"/>
    </location>
</feature>
<organism evidence="4 5">
    <name type="scientific">Ancylostoma ceylanicum</name>
    <dbReference type="NCBI Taxonomy" id="53326"/>
    <lineage>
        <taxon>Eukaryota</taxon>
        <taxon>Metazoa</taxon>
        <taxon>Ecdysozoa</taxon>
        <taxon>Nematoda</taxon>
        <taxon>Chromadorea</taxon>
        <taxon>Rhabditida</taxon>
        <taxon>Rhabditina</taxon>
        <taxon>Rhabditomorpha</taxon>
        <taxon>Strongyloidea</taxon>
        <taxon>Ancylostomatidae</taxon>
        <taxon>Ancylostomatinae</taxon>
        <taxon>Ancylostoma</taxon>
    </lineage>
</organism>
<dbReference type="SUPFAM" id="SSF52833">
    <property type="entry name" value="Thioredoxin-like"/>
    <property type="match status" value="1"/>
</dbReference>
<dbReference type="InterPro" id="IPR026928">
    <property type="entry name" value="FAX/IsoI-like"/>
</dbReference>
<dbReference type="InterPro" id="IPR036249">
    <property type="entry name" value="Thioredoxin-like_sf"/>
</dbReference>
<dbReference type="Gene3D" id="3.40.30.10">
    <property type="entry name" value="Glutaredoxin"/>
    <property type="match status" value="1"/>
</dbReference>
<evidence type="ECO:0000313" key="5">
    <source>
        <dbReference type="Proteomes" id="UP000024635"/>
    </source>
</evidence>
<dbReference type="SFLD" id="SFLDS00019">
    <property type="entry name" value="Glutathione_Transferase_(cytos"/>
    <property type="match status" value="1"/>
</dbReference>
<evidence type="ECO:0000256" key="1">
    <source>
        <dbReference type="ARBA" id="ARBA00006475"/>
    </source>
</evidence>
<evidence type="ECO:0000313" key="4">
    <source>
        <dbReference type="EMBL" id="EYC28412.1"/>
    </source>
</evidence>
<dbReference type="InterPro" id="IPR050931">
    <property type="entry name" value="Mito_Protein_Transport_Metaxin"/>
</dbReference>
<name>A0A016VN12_9BILA</name>
<proteinExistence type="inferred from homology"/>
<accession>A0A016VN12</accession>
<dbReference type="CDD" id="cd03193">
    <property type="entry name" value="GST_C_Metaxin"/>
    <property type="match status" value="1"/>
</dbReference>
<dbReference type="AlphaFoldDB" id="A0A016VN12"/>
<dbReference type="GO" id="GO:0005737">
    <property type="term" value="C:cytoplasm"/>
    <property type="evidence" value="ECO:0007669"/>
    <property type="project" value="TreeGrafter"/>
</dbReference>
<dbReference type="InterPro" id="IPR040079">
    <property type="entry name" value="Glutathione_S-Trfase"/>
</dbReference>
<dbReference type="InterPro" id="IPR036282">
    <property type="entry name" value="Glutathione-S-Trfase_C_sf"/>
</dbReference>
<dbReference type="Gene3D" id="1.20.1050.10">
    <property type="match status" value="1"/>
</dbReference>
<dbReference type="OrthoDB" id="5809458at2759"/>
<evidence type="ECO:0008006" key="6">
    <source>
        <dbReference type="Google" id="ProtNLM"/>
    </source>
</evidence>
<keyword evidence="5" id="KW-1185">Reference proteome</keyword>
<dbReference type="Proteomes" id="UP000024635">
    <property type="component" value="Unassembled WGS sequence"/>
</dbReference>
<evidence type="ECO:0000259" key="2">
    <source>
        <dbReference type="Pfam" id="PF17171"/>
    </source>
</evidence>
<dbReference type="InterPro" id="IPR033468">
    <property type="entry name" value="Metaxin_GST"/>
</dbReference>
<reference evidence="5" key="1">
    <citation type="journal article" date="2015" name="Nat. Genet.">
        <title>The genome and transcriptome of the zoonotic hookworm Ancylostoma ceylanicum identify infection-specific gene families.</title>
        <authorList>
            <person name="Schwarz E.M."/>
            <person name="Hu Y."/>
            <person name="Antoshechkin I."/>
            <person name="Miller M.M."/>
            <person name="Sternberg P.W."/>
            <person name="Aroian R.V."/>
        </authorList>
    </citation>
    <scope>NUCLEOTIDE SEQUENCE</scope>
    <source>
        <strain evidence="5">HY135</strain>
    </source>
</reference>
<dbReference type="SUPFAM" id="SSF47616">
    <property type="entry name" value="GST C-terminal domain-like"/>
    <property type="match status" value="1"/>
</dbReference>
<comment type="similarity">
    <text evidence="1">Belongs to the FAX family.</text>
</comment>
<protein>
    <recommendedName>
        <fullName evidence="6">GST C-terminal domain-containing protein</fullName>
    </recommendedName>
</protein>
<comment type="caution">
    <text evidence="4">The sequence shown here is derived from an EMBL/GenBank/DDBJ whole genome shotgun (WGS) entry which is preliminary data.</text>
</comment>
<dbReference type="PANTHER" id="PTHR12289:SF32">
    <property type="entry name" value="GST_C_6 DOMAIN-CONTAINING PROTEIN"/>
    <property type="match status" value="1"/>
</dbReference>